<organism evidence="1">
    <name type="scientific">bioreactor metagenome</name>
    <dbReference type="NCBI Taxonomy" id="1076179"/>
    <lineage>
        <taxon>unclassified sequences</taxon>
        <taxon>metagenomes</taxon>
        <taxon>ecological metagenomes</taxon>
    </lineage>
</organism>
<reference evidence="1" key="1">
    <citation type="submission" date="2019-08" db="EMBL/GenBank/DDBJ databases">
        <authorList>
            <person name="Kucharzyk K."/>
            <person name="Murdoch R.W."/>
            <person name="Higgins S."/>
            <person name="Loffler F."/>
        </authorList>
    </citation>
    <scope>NUCLEOTIDE SEQUENCE</scope>
</reference>
<name>A0A645H304_9ZZZZ</name>
<dbReference type="AlphaFoldDB" id="A0A645H304"/>
<proteinExistence type="predicted"/>
<comment type="caution">
    <text evidence="1">The sequence shown here is derived from an EMBL/GenBank/DDBJ whole genome shotgun (WGS) entry which is preliminary data.</text>
</comment>
<sequence length="160" mass="17068">MEFASEPIVQKGFGFGQVETLTAGIGVERHVSGHGGVSGQIQTVFDFGAVPAFLLGFVVAVPCRPAVEKAFRDLPGLADLGKSLPDAEIVVARQQIVETGDSALGPAAGIKTDSVIAVWYDSSVQSPGRLVFAPVFAHRLYRRRLKRHGDRARTLKLVGD</sequence>
<accession>A0A645H304</accession>
<gene>
    <name evidence="1" type="ORF">SDC9_180553</name>
</gene>
<evidence type="ECO:0000313" key="1">
    <source>
        <dbReference type="EMBL" id="MPN33070.1"/>
    </source>
</evidence>
<dbReference type="EMBL" id="VSSQ01085393">
    <property type="protein sequence ID" value="MPN33070.1"/>
    <property type="molecule type" value="Genomic_DNA"/>
</dbReference>
<protein>
    <submittedName>
        <fullName evidence="1">Uncharacterized protein</fullName>
    </submittedName>
</protein>